<dbReference type="InterPro" id="IPR006085">
    <property type="entry name" value="XPG_DNA_repair_N"/>
</dbReference>
<dbReference type="InterPro" id="IPR029060">
    <property type="entry name" value="PIN-like_dom_sf"/>
</dbReference>
<dbReference type="AlphaFoldDB" id="W9Y2I3"/>
<dbReference type="HOGENOM" id="CLU_007575_0_1_1"/>
<dbReference type="SUPFAM" id="SSF88723">
    <property type="entry name" value="PIN domain-like"/>
    <property type="match status" value="1"/>
</dbReference>
<dbReference type="Gene3D" id="3.40.50.1010">
    <property type="entry name" value="5'-nuclease"/>
    <property type="match status" value="2"/>
</dbReference>
<evidence type="ECO:0000313" key="6">
    <source>
        <dbReference type="Proteomes" id="UP000019478"/>
    </source>
</evidence>
<dbReference type="InterPro" id="IPR036279">
    <property type="entry name" value="5-3_exonuclease_C_sf"/>
</dbReference>
<proteinExistence type="predicted"/>
<reference evidence="5 6" key="1">
    <citation type="submission" date="2013-03" db="EMBL/GenBank/DDBJ databases">
        <title>The Genome Sequence of Capronia epimyces CBS 606.96.</title>
        <authorList>
            <consortium name="The Broad Institute Genomics Platform"/>
            <person name="Cuomo C."/>
            <person name="de Hoog S."/>
            <person name="Gorbushina A."/>
            <person name="Walker B."/>
            <person name="Young S.K."/>
            <person name="Zeng Q."/>
            <person name="Gargeya S."/>
            <person name="Fitzgerald M."/>
            <person name="Haas B."/>
            <person name="Abouelleil A."/>
            <person name="Allen A.W."/>
            <person name="Alvarado L."/>
            <person name="Arachchi H.M."/>
            <person name="Berlin A.M."/>
            <person name="Chapman S.B."/>
            <person name="Gainer-Dewar J."/>
            <person name="Goldberg J."/>
            <person name="Griggs A."/>
            <person name="Gujja S."/>
            <person name="Hansen M."/>
            <person name="Howarth C."/>
            <person name="Imamovic A."/>
            <person name="Ireland A."/>
            <person name="Larimer J."/>
            <person name="McCowan C."/>
            <person name="Murphy C."/>
            <person name="Pearson M."/>
            <person name="Poon T.W."/>
            <person name="Priest M."/>
            <person name="Roberts A."/>
            <person name="Saif S."/>
            <person name="Shea T."/>
            <person name="Sisk P."/>
            <person name="Sykes S."/>
            <person name="Wortman J."/>
            <person name="Nusbaum C."/>
            <person name="Birren B."/>
        </authorList>
    </citation>
    <scope>NUCLEOTIDE SEQUENCE [LARGE SCALE GENOMIC DNA]</scope>
    <source>
        <strain evidence="5 6">CBS 606.96</strain>
    </source>
</reference>
<dbReference type="GO" id="GO:0017108">
    <property type="term" value="F:5'-flap endonuclease activity"/>
    <property type="evidence" value="ECO:0007669"/>
    <property type="project" value="TreeGrafter"/>
</dbReference>
<keyword evidence="6" id="KW-1185">Reference proteome</keyword>
<protein>
    <recommendedName>
        <fullName evidence="4">XPG-I domain-containing protein</fullName>
    </recommendedName>
</protein>
<keyword evidence="2" id="KW-0378">Hydrolase</keyword>
<dbReference type="EMBL" id="AMGY01000003">
    <property type="protein sequence ID" value="EXJ86718.1"/>
    <property type="molecule type" value="Genomic_DNA"/>
</dbReference>
<dbReference type="Pfam" id="PF00867">
    <property type="entry name" value="XPG_I"/>
    <property type="match status" value="1"/>
</dbReference>
<dbReference type="Pfam" id="PF00752">
    <property type="entry name" value="XPG_N"/>
    <property type="match status" value="1"/>
</dbReference>
<dbReference type="GO" id="GO:0006281">
    <property type="term" value="P:DNA repair"/>
    <property type="evidence" value="ECO:0007669"/>
    <property type="project" value="UniProtKB-ARBA"/>
</dbReference>
<evidence type="ECO:0000256" key="3">
    <source>
        <dbReference type="SAM" id="MobiDB-lite"/>
    </source>
</evidence>
<dbReference type="RefSeq" id="XP_007731997.1">
    <property type="nucleotide sequence ID" value="XM_007733807.1"/>
</dbReference>
<dbReference type="Pfam" id="PF18380">
    <property type="entry name" value="GEN1_C"/>
    <property type="match status" value="1"/>
</dbReference>
<dbReference type="Proteomes" id="UP000019478">
    <property type="component" value="Unassembled WGS sequence"/>
</dbReference>
<feature type="compositionally biased region" description="Polar residues" evidence="3">
    <location>
        <begin position="553"/>
        <end position="568"/>
    </location>
</feature>
<feature type="region of interest" description="Disordered" evidence="3">
    <location>
        <begin position="534"/>
        <end position="573"/>
    </location>
</feature>
<dbReference type="GeneID" id="19167797"/>
<dbReference type="PANTHER" id="PTHR11081">
    <property type="entry name" value="FLAP ENDONUCLEASE FAMILY MEMBER"/>
    <property type="match status" value="1"/>
</dbReference>
<evidence type="ECO:0000256" key="1">
    <source>
        <dbReference type="ARBA" id="ARBA00022722"/>
    </source>
</evidence>
<comment type="caution">
    <text evidence="5">The sequence shown here is derived from an EMBL/GenBank/DDBJ whole genome shotgun (WGS) entry which is preliminary data.</text>
</comment>
<organism evidence="5 6">
    <name type="scientific">Capronia epimyces CBS 606.96</name>
    <dbReference type="NCBI Taxonomy" id="1182542"/>
    <lineage>
        <taxon>Eukaryota</taxon>
        <taxon>Fungi</taxon>
        <taxon>Dikarya</taxon>
        <taxon>Ascomycota</taxon>
        <taxon>Pezizomycotina</taxon>
        <taxon>Eurotiomycetes</taxon>
        <taxon>Chaetothyriomycetidae</taxon>
        <taxon>Chaetothyriales</taxon>
        <taxon>Herpotrichiellaceae</taxon>
        <taxon>Capronia</taxon>
    </lineage>
</organism>
<dbReference type="InterPro" id="IPR006084">
    <property type="entry name" value="XPG/Rad2"/>
</dbReference>
<keyword evidence="1" id="KW-0540">Nuclease</keyword>
<feature type="domain" description="XPG-I" evidence="4">
    <location>
        <begin position="130"/>
        <end position="208"/>
    </location>
</feature>
<dbReference type="OrthoDB" id="2959108at2759"/>
<gene>
    <name evidence="5" type="ORF">A1O3_03671</name>
</gene>
<dbReference type="PRINTS" id="PR00853">
    <property type="entry name" value="XPGRADSUPER"/>
</dbReference>
<accession>W9Y2I3</accession>
<dbReference type="PANTHER" id="PTHR11081:SF75">
    <property type="entry name" value="ENDONUCLEASE, PUTATIVE (AFU_ORTHOLOGUE AFUA_3G13260)-RELATED"/>
    <property type="match status" value="1"/>
</dbReference>
<dbReference type="CDD" id="cd09870">
    <property type="entry name" value="PIN_YEN1"/>
    <property type="match status" value="1"/>
</dbReference>
<dbReference type="FunFam" id="3.40.50.1010:FF:000037">
    <property type="entry name" value="Rad2-like endonuclease, putative (AFU_orthologue AFUA_3G13260)"/>
    <property type="match status" value="1"/>
</dbReference>
<dbReference type="STRING" id="1182542.W9Y2I3"/>
<feature type="region of interest" description="Disordered" evidence="3">
    <location>
        <begin position="423"/>
        <end position="457"/>
    </location>
</feature>
<feature type="region of interest" description="Disordered" evidence="3">
    <location>
        <begin position="665"/>
        <end position="701"/>
    </location>
</feature>
<dbReference type="InterPro" id="IPR041177">
    <property type="entry name" value="GEN1_C"/>
</dbReference>
<dbReference type="InterPro" id="IPR006086">
    <property type="entry name" value="XPG-I_dom"/>
</dbReference>
<dbReference type="SUPFAM" id="SSF47807">
    <property type="entry name" value="5' to 3' exonuclease, C-terminal subdomain"/>
    <property type="match status" value="1"/>
</dbReference>
<evidence type="ECO:0000256" key="2">
    <source>
        <dbReference type="ARBA" id="ARBA00022801"/>
    </source>
</evidence>
<evidence type="ECO:0000313" key="5">
    <source>
        <dbReference type="EMBL" id="EXJ86718.1"/>
    </source>
</evidence>
<dbReference type="eggNOG" id="KOG2519">
    <property type="taxonomic scope" value="Eukaryota"/>
</dbReference>
<feature type="region of interest" description="Disordered" evidence="3">
    <location>
        <begin position="728"/>
        <end position="794"/>
    </location>
</feature>
<evidence type="ECO:0000259" key="4">
    <source>
        <dbReference type="SMART" id="SM00484"/>
    </source>
</evidence>
<name>W9Y2I3_9EURO</name>
<dbReference type="SMART" id="SM00484">
    <property type="entry name" value="XPGI"/>
    <property type="match status" value="1"/>
</dbReference>
<sequence>MQKWESQGRIPVVLLQKGDRILTSASIFKEIGKGERVALAKLAIDHLELSQRPLRIAIDAAIWNFQTQAGQGGKNPALRTLFYRLVKLLALPIDPVFVYDGKNKPLTKRGKTVSRYGSCVSNELSKRLVQAFRFPYHTAPGEAEAECAMLQRKGVVDAVMSQDVDAIMFGSALTLRDWSYEASKHNKSPTHVNVFDLPRIKRLSGLDPDGMILVALLSGGDYDEAGVTGIGSTLACEIARAGFGSDLVDLVRQTDEAGLQEWRERLEFELQTNESGYFKMRRKTLRIPESFPNREILGYYLNPAVTPEDQLPILEMKWLKEWESVIDIQALRSYVGETFDWLYKPGAWKLIRVIAPALLANGLRRGAATSHIRSVEQITERRKDFVSDGIPELRVTVIPAEIVGIDLDAEEDNHEDLESLAANENDEADKGSNVGDDINAASSPSKRPKAHPWLPTAPEKMWIAETIVDIGAREHTDRWRQIQAEREADPKKFATRKTRKQKEVRKNKDTGVKEAGALLNYVVGSKVSGDKDISADKASALPSPTRRAHTSVHRLSTATPQLQSTQPSKARPPTMQDFFKPSKSQHVLDAVGKVSKCSNPVVATDSDSIIPSPGPKPVALEQPSLEEPILVSSSPVPRAVRKIGAPCIEDAIGGPDDISHTVIQRRSRGQTKRGATLMAPEPTSSIRERPPMPTSPARSKRTIESFFAPYITATQQKPVCAEIASSQVTKASAVIPPDLTRGLETSPSTRHAHPVPRSSLPGTWREEDSVDGPVSQRKSSRRPPRVSIVDLTEG</sequence>